<feature type="compositionally biased region" description="Gly residues" evidence="1">
    <location>
        <begin position="350"/>
        <end position="389"/>
    </location>
</feature>
<accession>A0ABZ2KTS0</accession>
<name>A0ABZ2KTS0_9BACT</name>
<organism evidence="3 4">
    <name type="scientific">Pendulispora brunnea</name>
    <dbReference type="NCBI Taxonomy" id="2905690"/>
    <lineage>
        <taxon>Bacteria</taxon>
        <taxon>Pseudomonadati</taxon>
        <taxon>Myxococcota</taxon>
        <taxon>Myxococcia</taxon>
        <taxon>Myxococcales</taxon>
        <taxon>Sorangiineae</taxon>
        <taxon>Pendulisporaceae</taxon>
        <taxon>Pendulispora</taxon>
    </lineage>
</organism>
<gene>
    <name evidence="3" type="ORF">LZC95_20075</name>
</gene>
<feature type="compositionally biased region" description="Polar residues" evidence="1">
    <location>
        <begin position="494"/>
        <end position="504"/>
    </location>
</feature>
<feature type="chain" id="PRO_5047196453" description="PE-PGRS family protein" evidence="2">
    <location>
        <begin position="21"/>
        <end position="543"/>
    </location>
</feature>
<feature type="region of interest" description="Disordered" evidence="1">
    <location>
        <begin position="209"/>
        <end position="300"/>
    </location>
</feature>
<feature type="signal peptide" evidence="2">
    <location>
        <begin position="1"/>
        <end position="20"/>
    </location>
</feature>
<evidence type="ECO:0000256" key="2">
    <source>
        <dbReference type="SAM" id="SignalP"/>
    </source>
</evidence>
<feature type="region of interest" description="Disordered" evidence="1">
    <location>
        <begin position="326"/>
        <end position="389"/>
    </location>
</feature>
<evidence type="ECO:0000313" key="4">
    <source>
        <dbReference type="Proteomes" id="UP001379533"/>
    </source>
</evidence>
<feature type="compositionally biased region" description="Gly residues" evidence="1">
    <location>
        <begin position="417"/>
        <end position="428"/>
    </location>
</feature>
<dbReference type="Proteomes" id="UP001379533">
    <property type="component" value="Chromosome"/>
</dbReference>
<feature type="compositionally biased region" description="Polar residues" evidence="1">
    <location>
        <begin position="283"/>
        <end position="294"/>
    </location>
</feature>
<dbReference type="PROSITE" id="PS51257">
    <property type="entry name" value="PROKAR_LIPOPROTEIN"/>
    <property type="match status" value="1"/>
</dbReference>
<dbReference type="EMBL" id="CP089982">
    <property type="protein sequence ID" value="WXB00375.1"/>
    <property type="molecule type" value="Genomic_DNA"/>
</dbReference>
<feature type="region of interest" description="Disordered" evidence="1">
    <location>
        <begin position="416"/>
        <end position="462"/>
    </location>
</feature>
<feature type="compositionally biased region" description="Gly residues" evidence="1">
    <location>
        <begin position="435"/>
        <end position="462"/>
    </location>
</feature>
<reference evidence="3 4" key="1">
    <citation type="submission" date="2021-12" db="EMBL/GenBank/DDBJ databases">
        <title>Discovery of the Pendulisporaceae a myxobacterial family with distinct sporulation behavior and unique specialized metabolism.</title>
        <authorList>
            <person name="Garcia R."/>
            <person name="Popoff A."/>
            <person name="Bader C.D."/>
            <person name="Loehr J."/>
            <person name="Walesch S."/>
            <person name="Walt C."/>
            <person name="Boldt J."/>
            <person name="Bunk B."/>
            <person name="Haeckl F.J.F.P.J."/>
            <person name="Gunesch A.P."/>
            <person name="Birkelbach J."/>
            <person name="Nuebel U."/>
            <person name="Pietschmann T."/>
            <person name="Bach T."/>
            <person name="Mueller R."/>
        </authorList>
    </citation>
    <scope>NUCLEOTIDE SEQUENCE [LARGE SCALE GENOMIC DNA]</scope>
    <source>
        <strain evidence="3 4">MSr12523</strain>
    </source>
</reference>
<keyword evidence="2" id="KW-0732">Signal</keyword>
<evidence type="ECO:0000256" key="1">
    <source>
        <dbReference type="SAM" id="MobiDB-lite"/>
    </source>
</evidence>
<feature type="region of interest" description="Disordered" evidence="1">
    <location>
        <begin position="484"/>
        <end position="543"/>
    </location>
</feature>
<dbReference type="RefSeq" id="WP_394849738.1">
    <property type="nucleotide sequence ID" value="NZ_CP089982.1"/>
</dbReference>
<sequence>MKRWLVGSVVVFGAAGLAFLACTNPSECAFGHCGGALDGGQDANQVAWPAGCDPSADPTKSLACVDDSVGVFVSPNGSENGAGTKASPLKSINKAQEKGPLKPRIYVCVGAPYKEHVKLQRAQSIYGGFDCGTWQAATGTETTRVEPDDPGYALEIPGVPNDATVGGDAFTIADIAFTSKDAVNAGESSIAGWITQSKGLTLKRVSLTAGKGKDGVPSTEPTIDPYNPPTAPKGVDSDGGAPGGEQVNDCSGLEGPNNRSVGAGGGEKGAPTDARGGDGGTGQRQMDTGSSPNDAYNGVGGQGVTPSGFCGGAGDTGAHLGAYGAGGTKSEVSPPLGTVTATGYRPPNGQKGGDGLTGQGGGGGAGKNGSSGGPGGGGGAGGCGGRGGGGGQAGGSSIALLTFRSKVNVVDSTLAAGTGGKGAHGGKGQKAQAGGAFGTPGSGDGCPGARGGHGGSGAGGNGGAGGSSIALAFAGDAPSINGAAVSGDVDTQPGWMTTPSTNPNHGVAGAGGDPVSSDAKAGAPGNDGPDGIVKAVATMPAAP</sequence>
<evidence type="ECO:0008006" key="5">
    <source>
        <dbReference type="Google" id="ProtNLM"/>
    </source>
</evidence>
<protein>
    <recommendedName>
        <fullName evidence="5">PE-PGRS family protein</fullName>
    </recommendedName>
</protein>
<keyword evidence="4" id="KW-1185">Reference proteome</keyword>
<evidence type="ECO:0000313" key="3">
    <source>
        <dbReference type="EMBL" id="WXB00375.1"/>
    </source>
</evidence>
<proteinExistence type="predicted"/>